<protein>
    <submittedName>
        <fullName evidence="6">GPP34 family phosphoprotein</fullName>
    </submittedName>
</protein>
<dbReference type="Pfam" id="PF05719">
    <property type="entry name" value="GPP34"/>
    <property type="match status" value="1"/>
</dbReference>
<dbReference type="AlphaFoldDB" id="A0A5P2CRL8"/>
<evidence type="ECO:0000256" key="2">
    <source>
        <dbReference type="ARBA" id="ARBA00023034"/>
    </source>
</evidence>
<dbReference type="GO" id="GO:0012505">
    <property type="term" value="C:endomembrane system"/>
    <property type="evidence" value="ECO:0007669"/>
    <property type="project" value="UniProtKB-ARBA"/>
</dbReference>
<dbReference type="GO" id="GO:0005737">
    <property type="term" value="C:cytoplasm"/>
    <property type="evidence" value="ECO:0007669"/>
    <property type="project" value="UniProtKB-ARBA"/>
</dbReference>
<feature type="region of interest" description="Disordered" evidence="5">
    <location>
        <begin position="1"/>
        <end position="23"/>
    </location>
</feature>
<evidence type="ECO:0000256" key="3">
    <source>
        <dbReference type="ARBA" id="ARBA00023121"/>
    </source>
</evidence>
<organism evidence="6 7">
    <name type="scientific">Streptomyces venezuelae</name>
    <dbReference type="NCBI Taxonomy" id="54571"/>
    <lineage>
        <taxon>Bacteria</taxon>
        <taxon>Bacillati</taxon>
        <taxon>Actinomycetota</taxon>
        <taxon>Actinomycetes</taxon>
        <taxon>Kitasatosporales</taxon>
        <taxon>Streptomycetaceae</taxon>
        <taxon>Streptomyces</taxon>
    </lineage>
</organism>
<evidence type="ECO:0000313" key="7">
    <source>
        <dbReference type="Proteomes" id="UP000324015"/>
    </source>
</evidence>
<dbReference type="GO" id="GO:0070273">
    <property type="term" value="F:phosphatidylinositol-4-phosphate binding"/>
    <property type="evidence" value="ECO:0007669"/>
    <property type="project" value="InterPro"/>
</dbReference>
<dbReference type="InterPro" id="IPR008628">
    <property type="entry name" value="GPP34-like"/>
</dbReference>
<keyword evidence="3" id="KW-0446">Lipid-binding</keyword>
<name>A0A5P2CRL8_STRVZ</name>
<comment type="subcellular location">
    <subcellularLocation>
        <location evidence="1">Golgi apparatus membrane</location>
        <topology evidence="1">Peripheral membrane protein</topology>
        <orientation evidence="1">Cytoplasmic side</orientation>
    </subcellularLocation>
</comment>
<evidence type="ECO:0000256" key="5">
    <source>
        <dbReference type="SAM" id="MobiDB-lite"/>
    </source>
</evidence>
<evidence type="ECO:0000313" key="6">
    <source>
        <dbReference type="EMBL" id="QES44950.1"/>
    </source>
</evidence>
<sequence>MTSDEQRPSPIDGNRTAVHRRSGSGVCQRFIGGPHPAPWTPTQDLGGAVHYGTLSLPARLLLLSWNGEKGKFTGGPDLHLVIRAGALAELAQRGVIVESGGIVTPVTGARTGDTVLDALAELIEESRPRKWRGWMTHRSGNTLNEVRDQLTAHGYLRLERRRVLGLFPVRHWELERAGYAEALQADAGTVLRGPRPVTEVSESEAALVMCAATGKVRPFVTGRDRRRYRDRIAELTDRGGGASLEVTQQMRALRKALASAIAAAETARSSSGGDGG</sequence>
<keyword evidence="4" id="KW-0472">Membrane</keyword>
<gene>
    <name evidence="6" type="ORF">DEJ49_31675</name>
</gene>
<dbReference type="Proteomes" id="UP000324015">
    <property type="component" value="Chromosome"/>
</dbReference>
<dbReference type="EMBL" id="CP029191">
    <property type="protein sequence ID" value="QES44950.1"/>
    <property type="molecule type" value="Genomic_DNA"/>
</dbReference>
<evidence type="ECO:0000256" key="4">
    <source>
        <dbReference type="ARBA" id="ARBA00023136"/>
    </source>
</evidence>
<accession>A0A5P2CRL8</accession>
<keyword evidence="2" id="KW-0333">Golgi apparatus</keyword>
<dbReference type="Gene3D" id="1.10.3630.10">
    <property type="entry name" value="yeast vps74-n-term truncation variant domain like"/>
    <property type="match status" value="1"/>
</dbReference>
<reference evidence="6 7" key="1">
    <citation type="submission" date="2018-05" db="EMBL/GenBank/DDBJ databases">
        <title>Streptomyces venezuelae.</title>
        <authorList>
            <person name="Kim W."/>
            <person name="Lee N."/>
            <person name="Cho B.-K."/>
        </authorList>
    </citation>
    <scope>NUCLEOTIDE SEQUENCE [LARGE SCALE GENOMIC DNA]</scope>
    <source>
        <strain evidence="6 7">ATCC 14585</strain>
    </source>
</reference>
<evidence type="ECO:0000256" key="1">
    <source>
        <dbReference type="ARBA" id="ARBA00004255"/>
    </source>
</evidence>
<proteinExistence type="predicted"/>
<dbReference type="InterPro" id="IPR038261">
    <property type="entry name" value="GPP34-like_sf"/>
</dbReference>